<dbReference type="EMBL" id="JAAVJI010000003">
    <property type="protein sequence ID" value="NJP00600.1"/>
    <property type="molecule type" value="Genomic_DNA"/>
</dbReference>
<evidence type="ECO:0000313" key="3">
    <source>
        <dbReference type="Proteomes" id="UP000746535"/>
    </source>
</evidence>
<proteinExistence type="predicted"/>
<sequence length="1395" mass="154328">MHRPPMRLIDLFAHWRDEPLYELETAISHLPAVERLEAHELRKRRIVTVSFYLDKQGRPKVRRREAELGVLLKRYTGYTGERAVQVTLLLEALRLERERRLRYLLHSAHYGLLSLLDDVEIQKLRALPQLAGGPHPLVSTLLNEAGGQQGAGTLMDYPLTGLLRVLCNDTAQTLLRLFGQTLGWDNEPPRAMACTVHDLALLTLVLPWALDPQGDIHGFDFYSHAMTGLRVSDLFEAMQYHLMPSLAGCTAETFGLIRFLLGSHAPAQLGVLGLPAELAWLTSGSFVLLSQGVALAESITPGAATYLSFADALQLPARLSEVSPDEASANALADALVLGLEHWRRANQRIYRLPALASLASARRHFLMRVASLERATLALEQPMPRRIAMALETLRQSGIDPEMRFVNARDRERQSLFAQAGVSALEAIITGEAAGPAPARVPALVRGHNGQLYEPWCNAVDLPDIGMRFEQAFLSWKTNISNGIEVMVRALTDDLPLHDRLRLERHEVTLYQLAKRPAPDGPPEVAALGMVLQIETNEGIWHYTILPWAGWCQVHRGLHLSYPTLDRNWHLHAEQTLPFDWQAFSRGGVPSPRATFDGWLVPVAKLPAYTSSLPVFRNATAIAKQCALQTQTYLGTFYKQAQGTLTLEAQQGIPEAVKALVPFWSSVETIREGHEEKSSWLVLLGVLGLLADVVTLGTLGRLSALTLRFLSLSLRRGTRSAARALLPRLRSAAREALDDSLANGAGHDAMTPVADVALIAAVRLNHREALRRAARQLGPLSDAASVGSRADQAPWAYPDRSVQRFEDGRTVLAMTGRLQTSNAREIRHVDAYTGHPYGPSLDTVDGRGRLGRLPLALPVITRDGLRYLPDPAPALPKRWIRWGDDTWLECSGRYYRLQEATPTGAATFVQARPPFERPLLKGRCRVARQLPALVCRPSGERTTEPFTELKAGDVVSNGSVEWFDQRKVIPTSTGRFVDSRALQEVRGGKAHVVKPLAWADYYSDISAEIIAGNDIFLRIQVRDGIAGEVADRRLLSAVKVKHIESDRFHLVTCVDDGVYYHGTIPTEAGPVPLRKLPEGNSPHPEALTEADELKLLYTGSWDANIHIRNRGLDIAQDHLEQVEQSIAQGGHRIDLSLLQRYALNTTAAEAAFFNRCQRQSFTLQARRFATSDYTHPLNDQTPEAVRAMVATHLNRLTEPATPFDAQRVLDPGAMADAPPKGKNIAFVVVEYGEGQPHTVYYSGSGGSRRKSELALGKRLVGQGTDPALPWRAEDGTRYISCQGAGGKPGEESLLHLPDLSKPGQLTSGNYNTRQLDSERNILAHLERTEVNLSDVTQATLFTRFPTCESCTTLISRYRQRFPVDRFRVYEGPLPASDTTGPVRLPEQPRAPSGE</sequence>
<feature type="region of interest" description="Disordered" evidence="1">
    <location>
        <begin position="1372"/>
        <end position="1395"/>
    </location>
</feature>
<accession>A0ABX0YB72</accession>
<organism evidence="2 3">
    <name type="scientific">Pseudomonas quercus</name>
    <dbReference type="NCBI Taxonomy" id="2722792"/>
    <lineage>
        <taxon>Bacteria</taxon>
        <taxon>Pseudomonadati</taxon>
        <taxon>Pseudomonadota</taxon>
        <taxon>Gammaproteobacteria</taxon>
        <taxon>Pseudomonadales</taxon>
        <taxon>Pseudomonadaceae</taxon>
        <taxon>Pseudomonas</taxon>
    </lineage>
</organism>
<protein>
    <recommendedName>
        <fullName evidence="4">The BURPS668_1122 family of deaminases</fullName>
    </recommendedName>
</protein>
<comment type="caution">
    <text evidence="2">The sequence shown here is derived from an EMBL/GenBank/DDBJ whole genome shotgun (WGS) entry which is preliminary data.</text>
</comment>
<keyword evidence="3" id="KW-1185">Reference proteome</keyword>
<name>A0ABX0YB72_9PSED</name>
<evidence type="ECO:0000313" key="2">
    <source>
        <dbReference type="EMBL" id="NJP00600.1"/>
    </source>
</evidence>
<dbReference type="Pfam" id="PF14424">
    <property type="entry name" value="Toxin-deaminase"/>
    <property type="match status" value="1"/>
</dbReference>
<reference evidence="2 3" key="1">
    <citation type="submission" date="2020-03" db="EMBL/GenBank/DDBJ databases">
        <authorList>
            <person name="Wang L."/>
            <person name="He N."/>
            <person name="Li Y."/>
            <person name="Fang Y."/>
            <person name="Zhang F."/>
        </authorList>
    </citation>
    <scope>NUCLEOTIDE SEQUENCE [LARGE SCALE GENOMIC DNA]</scope>
    <source>
        <strain evidence="3">hsmgli-8</strain>
    </source>
</reference>
<evidence type="ECO:0000256" key="1">
    <source>
        <dbReference type="SAM" id="MobiDB-lite"/>
    </source>
</evidence>
<gene>
    <name evidence="2" type="ORF">HBH25_06965</name>
</gene>
<evidence type="ECO:0008006" key="4">
    <source>
        <dbReference type="Google" id="ProtNLM"/>
    </source>
</evidence>
<dbReference type="Proteomes" id="UP000746535">
    <property type="component" value="Unassembled WGS sequence"/>
</dbReference>
<dbReference type="InterPro" id="IPR032721">
    <property type="entry name" value="Toxin-deaminase"/>
</dbReference>
<dbReference type="RefSeq" id="WP_168082883.1">
    <property type="nucleotide sequence ID" value="NZ_JAAVJI010000003.1"/>
</dbReference>